<organism evidence="3 4">
    <name type="scientific">Halorarum halophilum</name>
    <dbReference type="NCBI Taxonomy" id="2743090"/>
    <lineage>
        <taxon>Archaea</taxon>
        <taxon>Methanobacteriati</taxon>
        <taxon>Methanobacteriota</taxon>
        <taxon>Stenosarchaea group</taxon>
        <taxon>Halobacteria</taxon>
        <taxon>Halobacteriales</taxon>
        <taxon>Haloferacaceae</taxon>
        <taxon>Halorarum</taxon>
    </lineage>
</organism>
<dbReference type="SUPFAM" id="SSF63829">
    <property type="entry name" value="Calcium-dependent phosphotriesterase"/>
    <property type="match status" value="1"/>
</dbReference>
<dbReference type="EMBL" id="CP058529">
    <property type="protein sequence ID" value="QLG27347.1"/>
    <property type="molecule type" value="Genomic_DNA"/>
</dbReference>
<gene>
    <name evidence="3" type="ORF">HUG10_07195</name>
</gene>
<evidence type="ECO:0000256" key="1">
    <source>
        <dbReference type="ARBA" id="ARBA00022801"/>
    </source>
</evidence>
<dbReference type="Gene3D" id="2.120.10.30">
    <property type="entry name" value="TolB, C-terminal domain"/>
    <property type="match status" value="1"/>
</dbReference>
<dbReference type="InterPro" id="IPR011042">
    <property type="entry name" value="6-blade_b-propeller_TolB-like"/>
</dbReference>
<evidence type="ECO:0000259" key="2">
    <source>
        <dbReference type="Pfam" id="PF08450"/>
    </source>
</evidence>
<reference evidence="3 4" key="1">
    <citation type="submission" date="2020-07" db="EMBL/GenBank/DDBJ databases">
        <title>Gai3-2, isolated from salt lake.</title>
        <authorList>
            <person name="Cui H."/>
            <person name="Shi X."/>
        </authorList>
    </citation>
    <scope>NUCLEOTIDE SEQUENCE [LARGE SCALE GENOMIC DNA]</scope>
    <source>
        <strain evidence="3 4">Gai3-2</strain>
    </source>
</reference>
<dbReference type="InterPro" id="IPR051262">
    <property type="entry name" value="SMP-30/CGR1_Lactonase"/>
</dbReference>
<dbReference type="Proteomes" id="UP000509750">
    <property type="component" value="Chromosome"/>
</dbReference>
<feature type="domain" description="SMP-30/Gluconolactonase/LRE-like region" evidence="2">
    <location>
        <begin position="15"/>
        <end position="271"/>
    </location>
</feature>
<dbReference type="PANTHER" id="PTHR47572">
    <property type="entry name" value="LIPOPROTEIN-RELATED"/>
    <property type="match status" value="1"/>
</dbReference>
<keyword evidence="1" id="KW-0378">Hydrolase</keyword>
<protein>
    <submittedName>
        <fullName evidence="3">SMP-30/gluconolactonase/LRE family protein</fullName>
    </submittedName>
</protein>
<dbReference type="InterPro" id="IPR013658">
    <property type="entry name" value="SGL"/>
</dbReference>
<evidence type="ECO:0000313" key="3">
    <source>
        <dbReference type="EMBL" id="QLG27347.1"/>
    </source>
</evidence>
<evidence type="ECO:0000313" key="4">
    <source>
        <dbReference type="Proteomes" id="UP000509750"/>
    </source>
</evidence>
<dbReference type="AlphaFoldDB" id="A0A7D5GKK5"/>
<dbReference type="KEGG" id="halg:HUG10_07195"/>
<dbReference type="Pfam" id="PF08450">
    <property type="entry name" value="SGL"/>
    <property type="match status" value="1"/>
</dbReference>
<dbReference type="GO" id="GO:0016787">
    <property type="term" value="F:hydrolase activity"/>
    <property type="evidence" value="ECO:0007669"/>
    <property type="project" value="UniProtKB-KW"/>
</dbReference>
<dbReference type="PANTHER" id="PTHR47572:SF4">
    <property type="entry name" value="LACTONASE DRP35"/>
    <property type="match status" value="1"/>
</dbReference>
<dbReference type="RefSeq" id="WP_179168922.1">
    <property type="nucleotide sequence ID" value="NZ_CP058529.1"/>
</dbReference>
<keyword evidence="4" id="KW-1185">Reference proteome</keyword>
<proteinExistence type="predicted"/>
<sequence>MSWEFERVAGPFETTEGPVWDGDGVLFTDMPTSRIMRYDATTGGCETFRTDTGNANGLKLGPDGGLYACEMGGRRVVRYEDDGGVTVVADGFEGGRLNSPNDLAFDAEGRLWFTDPFYDTDWVEHGDDLDLDHRSVYRADPGDDWTLTRMTHDTTNPNGLLVAPDDGTLYVAQSRYGEDNARELRAYPIDGDELGPYEVLHNFHPHRGIDGMCLDEAGNVVATAGADESGPGPMLYVFAPSGRVLETHPVPDPRPTNCCFGGDDLGTLYLTGYDGCLYRAETDRTGYLGAP</sequence>
<name>A0A7D5GKK5_9EURY</name>
<dbReference type="GeneID" id="56028606"/>
<accession>A0A7D5GKK5</accession>
<dbReference type="OrthoDB" id="341532at2157"/>